<name>A0ABT3TBF9_9GAMM</name>
<reference evidence="7" key="1">
    <citation type="submission" date="2019-02" db="EMBL/GenBank/DDBJ databases">
        <authorList>
            <person name="Li S.-H."/>
        </authorList>
    </citation>
    <scope>NUCLEOTIDE SEQUENCE</scope>
    <source>
        <strain evidence="7">IMCC14734</strain>
    </source>
</reference>
<feature type="transmembrane region" description="Helical" evidence="6">
    <location>
        <begin position="388"/>
        <end position="407"/>
    </location>
</feature>
<dbReference type="Proteomes" id="UP001143362">
    <property type="component" value="Unassembled WGS sequence"/>
</dbReference>
<dbReference type="InterPro" id="IPR050833">
    <property type="entry name" value="Poly_Biosynth_Transport"/>
</dbReference>
<keyword evidence="8" id="KW-1185">Reference proteome</keyword>
<feature type="transmembrane region" description="Helical" evidence="6">
    <location>
        <begin position="21"/>
        <end position="40"/>
    </location>
</feature>
<dbReference type="PANTHER" id="PTHR30250">
    <property type="entry name" value="PST FAMILY PREDICTED COLANIC ACID TRANSPORTER"/>
    <property type="match status" value="1"/>
</dbReference>
<keyword evidence="4 6" id="KW-1133">Transmembrane helix</keyword>
<feature type="transmembrane region" description="Helical" evidence="6">
    <location>
        <begin position="154"/>
        <end position="173"/>
    </location>
</feature>
<dbReference type="Pfam" id="PF01943">
    <property type="entry name" value="Polysacc_synt"/>
    <property type="match status" value="1"/>
</dbReference>
<feature type="transmembrane region" description="Helical" evidence="6">
    <location>
        <begin position="46"/>
        <end position="66"/>
    </location>
</feature>
<protein>
    <recommendedName>
        <fullName evidence="9">Flippase</fullName>
    </recommendedName>
</protein>
<feature type="transmembrane region" description="Helical" evidence="6">
    <location>
        <begin position="128"/>
        <end position="145"/>
    </location>
</feature>
<keyword evidence="3 6" id="KW-0812">Transmembrane</keyword>
<evidence type="ECO:0008006" key="9">
    <source>
        <dbReference type="Google" id="ProtNLM"/>
    </source>
</evidence>
<evidence type="ECO:0000256" key="1">
    <source>
        <dbReference type="ARBA" id="ARBA00004651"/>
    </source>
</evidence>
<feature type="transmembrane region" description="Helical" evidence="6">
    <location>
        <begin position="87"/>
        <end position="116"/>
    </location>
</feature>
<evidence type="ECO:0000256" key="6">
    <source>
        <dbReference type="SAM" id="Phobius"/>
    </source>
</evidence>
<evidence type="ECO:0000256" key="3">
    <source>
        <dbReference type="ARBA" id="ARBA00022692"/>
    </source>
</evidence>
<feature type="transmembrane region" description="Helical" evidence="6">
    <location>
        <begin position="179"/>
        <end position="202"/>
    </location>
</feature>
<comment type="caution">
    <text evidence="7">The sequence shown here is derived from an EMBL/GenBank/DDBJ whole genome shotgun (WGS) entry which is preliminary data.</text>
</comment>
<evidence type="ECO:0000256" key="4">
    <source>
        <dbReference type="ARBA" id="ARBA00022989"/>
    </source>
</evidence>
<dbReference type="EMBL" id="SHNN01000001">
    <property type="protein sequence ID" value="MCX2979601.1"/>
    <property type="molecule type" value="Genomic_DNA"/>
</dbReference>
<dbReference type="RefSeq" id="WP_279243599.1">
    <property type="nucleotide sequence ID" value="NZ_SHNN01000001.1"/>
</dbReference>
<accession>A0ABT3TBF9</accession>
<evidence type="ECO:0000256" key="5">
    <source>
        <dbReference type="ARBA" id="ARBA00023136"/>
    </source>
</evidence>
<dbReference type="PANTHER" id="PTHR30250:SF11">
    <property type="entry name" value="O-ANTIGEN TRANSPORTER-RELATED"/>
    <property type="match status" value="1"/>
</dbReference>
<organism evidence="7 8">
    <name type="scientific">Candidatus Litorirhabdus singularis</name>
    <dbReference type="NCBI Taxonomy" id="2518993"/>
    <lineage>
        <taxon>Bacteria</taxon>
        <taxon>Pseudomonadati</taxon>
        <taxon>Pseudomonadota</taxon>
        <taxon>Gammaproteobacteria</taxon>
        <taxon>Cellvibrionales</taxon>
        <taxon>Halieaceae</taxon>
        <taxon>Candidatus Litorirhabdus</taxon>
    </lineage>
</organism>
<gene>
    <name evidence="7" type="ORF">EYC98_01855</name>
</gene>
<evidence type="ECO:0000256" key="2">
    <source>
        <dbReference type="ARBA" id="ARBA00022475"/>
    </source>
</evidence>
<feature type="transmembrane region" description="Helical" evidence="6">
    <location>
        <begin position="329"/>
        <end position="351"/>
    </location>
</feature>
<keyword evidence="5 6" id="KW-0472">Membrane</keyword>
<feature type="transmembrane region" description="Helical" evidence="6">
    <location>
        <begin position="288"/>
        <end position="309"/>
    </location>
</feature>
<comment type="subcellular location">
    <subcellularLocation>
        <location evidence="1">Cell membrane</location>
        <topology evidence="1">Multi-pass membrane protein</topology>
    </subcellularLocation>
</comment>
<evidence type="ECO:0000313" key="7">
    <source>
        <dbReference type="EMBL" id="MCX2979601.1"/>
    </source>
</evidence>
<dbReference type="InterPro" id="IPR002797">
    <property type="entry name" value="Polysacc_synth"/>
</dbReference>
<proteinExistence type="predicted"/>
<feature type="transmembrane region" description="Helical" evidence="6">
    <location>
        <begin position="363"/>
        <end position="382"/>
    </location>
</feature>
<keyword evidence="2" id="KW-1003">Cell membrane</keyword>
<evidence type="ECO:0000313" key="8">
    <source>
        <dbReference type="Proteomes" id="UP001143362"/>
    </source>
</evidence>
<sequence length="418" mass="46586">MLSNQNLSSLLRHRLFKNSSTLFFVQVVNYLVPLITLSVLTKNLGYASYSILAFALGVAVVGNVITDYGFYLSATERVARYRKYPTILAINLGSVLTCKLLLFIAYSILIFCATLTVDRFAEYQSEVLYALFPVFTNILLLNWFFQGLEKMKPIAVVMISSKILLVAMIFLLVKSSEDVVTALLIQGFTTGLAGVASLLIAMHAGYFPVVRLRHIYVTARCGLSYFVSRLASLTYTGMNTLLLGVFAGIGSVGAYAIAEQIYKALQGIFHPIYFSVYPYMASQRNYRVFFNALALSVGAAILIIPFAHLLYPVFVNLVTSESFSASSEIFDIFLLIFLVNLIGSFLGYPYLVALGENRLANKSILLAALFHVALLSLVYLFYEITATSLVLSVLVTESFVLLYRLRYTLALEYERRRA</sequence>